<dbReference type="RefSeq" id="WP_204163603.1">
    <property type="nucleotide sequence ID" value="NZ_CP023994.1"/>
</dbReference>
<dbReference type="PROSITE" id="PS51459">
    <property type="entry name" value="FIDO"/>
    <property type="match status" value="1"/>
</dbReference>
<protein>
    <submittedName>
        <fullName evidence="5">Adenosine monophosphate-protein transferase SoFic</fullName>
        <ecNumber evidence="5">2.7.7.-</ecNumber>
    </submittedName>
</protein>
<dbReference type="Pfam" id="PF02661">
    <property type="entry name" value="Fic"/>
    <property type="match status" value="1"/>
</dbReference>
<keyword evidence="2" id="KW-0547">Nucleotide-binding</keyword>
<dbReference type="InterPro" id="IPR036597">
    <property type="entry name" value="Fido-like_dom_sf"/>
</dbReference>
<evidence type="ECO:0000256" key="2">
    <source>
        <dbReference type="PIRSR" id="PIRSR640198-2"/>
    </source>
</evidence>
<dbReference type="InterPro" id="IPR003812">
    <property type="entry name" value="Fido"/>
</dbReference>
<dbReference type="EMBL" id="CP023994">
    <property type="protein sequence ID" value="AWR21908.1"/>
    <property type="molecule type" value="Genomic_DNA"/>
</dbReference>
<keyword evidence="6" id="KW-1185">Reference proteome</keyword>
<dbReference type="GO" id="GO:0005524">
    <property type="term" value="F:ATP binding"/>
    <property type="evidence" value="ECO:0007669"/>
    <property type="project" value="UniProtKB-KW"/>
</dbReference>
<sequence>MPHTHEIPPHGHDVVPWKQSGRSGTREDRTLSEVTVSLPPEIANLDVMLPPDVIAMAEQALIQIVRTDAEFGSGLKVLNSFLIRTESVASSKLEYIEASSVDYARAIAGSKANPSALSMIAASAALTRLVDDVSQTRRISLASILAAHHDLMKEDSLDGPYAGKWREVQNWINGSDHSPRNADYVPPPAHTVESYMADLEAFANRDDVPVLVQAALVHAQFESIHPFTDGNGRIGRALINVVLRRRGITLHSVVPIASALTARRDDYFAALNHFHDGLISPLVTLFAQGCNTASLEAAETARRLIHLPVQWHGLSRNRVGSTALEIIDVLLEHPTLNVETTQRLTATSHVSANAALEKLTRDGILQEITGRSRDRVWASPDVLAELDDLDFRIAQASTPSFVTFNGRRLES</sequence>
<dbReference type="AlphaFoldDB" id="A0A2Z3S515"/>
<feature type="region of interest" description="Disordered" evidence="3">
    <location>
        <begin position="1"/>
        <end position="31"/>
    </location>
</feature>
<dbReference type="Gene3D" id="1.10.3290.10">
    <property type="entry name" value="Fido-like domain"/>
    <property type="match status" value="1"/>
</dbReference>
<proteinExistence type="predicted"/>
<keyword evidence="5" id="KW-0808">Transferase</keyword>
<reference evidence="5 6" key="1">
    <citation type="submission" date="2017-10" db="EMBL/GenBank/DDBJ databases">
        <title>Genome of an Actinobacterium that displays light-enhanced growth.</title>
        <authorList>
            <person name="Maresca J.A."/>
            <person name="Hempel P."/>
            <person name="Shevchenko O."/>
            <person name="Miller K.J."/>
            <person name="Hahn M.W."/>
        </authorList>
    </citation>
    <scope>NUCLEOTIDE SEQUENCE [LARGE SCALE GENOMIC DNA]</scope>
    <source>
        <strain evidence="5 6">MWH-Mo1</strain>
    </source>
</reference>
<name>A0A2Z3S515_9MICO</name>
<feature type="active site" evidence="1">
    <location>
        <position position="225"/>
    </location>
</feature>
<feature type="compositionally biased region" description="Basic and acidic residues" evidence="3">
    <location>
        <begin position="1"/>
        <end position="15"/>
    </location>
</feature>
<dbReference type="PANTHER" id="PTHR13504">
    <property type="entry name" value="FIDO DOMAIN-CONTAINING PROTEIN DDB_G0283145"/>
    <property type="match status" value="1"/>
</dbReference>
<evidence type="ECO:0000313" key="5">
    <source>
        <dbReference type="EMBL" id="AWR21908.1"/>
    </source>
</evidence>
<evidence type="ECO:0000256" key="1">
    <source>
        <dbReference type="PIRSR" id="PIRSR640198-1"/>
    </source>
</evidence>
<dbReference type="InterPro" id="IPR040198">
    <property type="entry name" value="Fido_containing"/>
</dbReference>
<dbReference type="PANTHER" id="PTHR13504:SF38">
    <property type="entry name" value="FIDO DOMAIN-CONTAINING PROTEIN"/>
    <property type="match status" value="1"/>
</dbReference>
<dbReference type="KEGG" id="aum:AURMO_01316"/>
<accession>A0A2Z3S515</accession>
<evidence type="ECO:0000313" key="6">
    <source>
        <dbReference type="Proteomes" id="UP000246894"/>
    </source>
</evidence>
<keyword evidence="2" id="KW-0067">ATP-binding</keyword>
<feature type="domain" description="Fido" evidence="4">
    <location>
        <begin position="139"/>
        <end position="288"/>
    </location>
</feature>
<gene>
    <name evidence="5" type="ORF">AURMO_01316</name>
</gene>
<organism evidence="5 6">
    <name type="scientific">Aurantimicrobium photophilum</name>
    <dbReference type="NCBI Taxonomy" id="1987356"/>
    <lineage>
        <taxon>Bacteria</taxon>
        <taxon>Bacillati</taxon>
        <taxon>Actinomycetota</taxon>
        <taxon>Actinomycetes</taxon>
        <taxon>Micrococcales</taxon>
        <taxon>Microbacteriaceae</taxon>
        <taxon>Aurantimicrobium</taxon>
    </lineage>
</organism>
<dbReference type="Proteomes" id="UP000246894">
    <property type="component" value="Chromosome"/>
</dbReference>
<keyword evidence="5" id="KW-0548">Nucleotidyltransferase</keyword>
<evidence type="ECO:0000256" key="3">
    <source>
        <dbReference type="SAM" id="MobiDB-lite"/>
    </source>
</evidence>
<dbReference type="SUPFAM" id="SSF140931">
    <property type="entry name" value="Fic-like"/>
    <property type="match status" value="1"/>
</dbReference>
<feature type="binding site" evidence="2">
    <location>
        <begin position="229"/>
        <end position="236"/>
    </location>
    <ligand>
        <name>ATP</name>
        <dbReference type="ChEBI" id="CHEBI:30616"/>
    </ligand>
</feature>
<dbReference type="EC" id="2.7.7.-" evidence="5"/>
<dbReference type="GO" id="GO:0016779">
    <property type="term" value="F:nucleotidyltransferase activity"/>
    <property type="evidence" value="ECO:0007669"/>
    <property type="project" value="UniProtKB-KW"/>
</dbReference>
<evidence type="ECO:0000259" key="4">
    <source>
        <dbReference type="PROSITE" id="PS51459"/>
    </source>
</evidence>